<accession>A0A6M4JB56</accession>
<dbReference type="SUPFAM" id="SSF140478">
    <property type="entry name" value="LemA-like"/>
    <property type="match status" value="1"/>
</dbReference>
<evidence type="ECO:0000313" key="7">
    <source>
        <dbReference type="Proteomes" id="UP000500686"/>
    </source>
</evidence>
<evidence type="ECO:0000256" key="1">
    <source>
        <dbReference type="ARBA" id="ARBA00004167"/>
    </source>
</evidence>
<comment type="subcellular location">
    <subcellularLocation>
        <location evidence="1">Membrane</location>
        <topology evidence="1">Single-pass membrane protein</topology>
    </subcellularLocation>
</comment>
<dbReference type="Gene3D" id="1.20.1440.20">
    <property type="entry name" value="LemA-like domain"/>
    <property type="match status" value="1"/>
</dbReference>
<organism evidence="6 7">
    <name type="scientific">Mycoplasma miroungigenitalium</name>
    <dbReference type="NCBI Taxonomy" id="754515"/>
    <lineage>
        <taxon>Bacteria</taxon>
        <taxon>Bacillati</taxon>
        <taxon>Mycoplasmatota</taxon>
        <taxon>Mollicutes</taxon>
        <taxon>Mycoplasmataceae</taxon>
        <taxon>Mycoplasma</taxon>
    </lineage>
</organism>
<dbReference type="InterPro" id="IPR023353">
    <property type="entry name" value="LemA-like_dom_sf"/>
</dbReference>
<dbReference type="EMBL" id="CP053096">
    <property type="protein sequence ID" value="QJR43309.1"/>
    <property type="molecule type" value="Genomic_DNA"/>
</dbReference>
<evidence type="ECO:0000313" key="6">
    <source>
        <dbReference type="EMBL" id="QJR43309.1"/>
    </source>
</evidence>
<evidence type="ECO:0000256" key="2">
    <source>
        <dbReference type="ARBA" id="ARBA00008854"/>
    </source>
</evidence>
<proteinExistence type="inferred from homology"/>
<sequence length="222" mass="25181">MSNQLDEMEGPFLEEGHDVNVINKRLPIKTGAGSIIFEIMLWVLAIIPGLIFLFIKIKAKNYLAQVEQKIQHNASQIDNFLEQRVIIMTNIASIVSKSIDLDKDVMKSVALYRSGMKPTEENRSNFASSIDQTIGAINVQLENYPELQAHGALRDALQQNSYLQKEITAAREIYNDSVYQWNRAVNEWPAKMIVASRNNYTTRIPFIASAQTKADARKDFFA</sequence>
<dbReference type="InterPro" id="IPR007156">
    <property type="entry name" value="MamQ_LemA"/>
</dbReference>
<reference evidence="6 7" key="1">
    <citation type="submission" date="2020-05" db="EMBL/GenBank/DDBJ databases">
        <title>Novel Mycoplasma species detected in Mirounga angustirostris (northern elephant seal) from the USA.</title>
        <authorList>
            <person name="Volokhov D.V."/>
        </authorList>
    </citation>
    <scope>NUCLEOTIDE SEQUENCE [LARGE SCALE GENOMIC DNA]</scope>
    <source>
        <strain evidence="6 7">Mirounga ES2806-GEN</strain>
    </source>
</reference>
<dbReference type="PANTHER" id="PTHR34478">
    <property type="entry name" value="PROTEIN LEMA"/>
    <property type="match status" value="1"/>
</dbReference>
<dbReference type="RefSeq" id="WP_171110915.1">
    <property type="nucleotide sequence ID" value="NZ_CP053096.1"/>
</dbReference>
<dbReference type="KEGG" id="mmir:HLA87_00595"/>
<keyword evidence="4" id="KW-1133">Transmembrane helix</keyword>
<evidence type="ECO:0000256" key="4">
    <source>
        <dbReference type="ARBA" id="ARBA00022989"/>
    </source>
</evidence>
<name>A0A6M4JB56_9MOLU</name>
<dbReference type="Pfam" id="PF04011">
    <property type="entry name" value="LemA"/>
    <property type="match status" value="1"/>
</dbReference>
<dbReference type="AlphaFoldDB" id="A0A6M4JB56"/>
<evidence type="ECO:0000256" key="5">
    <source>
        <dbReference type="ARBA" id="ARBA00023136"/>
    </source>
</evidence>
<keyword evidence="5" id="KW-0472">Membrane</keyword>
<dbReference type="Proteomes" id="UP000500686">
    <property type="component" value="Chromosome"/>
</dbReference>
<keyword evidence="3" id="KW-0812">Transmembrane</keyword>
<dbReference type="GO" id="GO:0016020">
    <property type="term" value="C:membrane"/>
    <property type="evidence" value="ECO:0007669"/>
    <property type="project" value="UniProtKB-SubCell"/>
</dbReference>
<dbReference type="PANTHER" id="PTHR34478:SF2">
    <property type="entry name" value="MEMBRANE PROTEIN"/>
    <property type="match status" value="1"/>
</dbReference>
<keyword evidence="7" id="KW-1185">Reference proteome</keyword>
<comment type="similarity">
    <text evidence="2">Belongs to the LemA family.</text>
</comment>
<gene>
    <name evidence="6" type="ORF">HLA87_00595</name>
</gene>
<protein>
    <submittedName>
        <fullName evidence="6">LemA family protein</fullName>
    </submittedName>
</protein>
<evidence type="ECO:0000256" key="3">
    <source>
        <dbReference type="ARBA" id="ARBA00022692"/>
    </source>
</evidence>